<evidence type="ECO:0000313" key="6">
    <source>
        <dbReference type="RefSeq" id="XP_027190587.1"/>
    </source>
</evidence>
<dbReference type="InterPro" id="IPR053781">
    <property type="entry name" value="F-box_AtFBL13-like"/>
</dbReference>
<dbReference type="Proteomes" id="UP000087171">
    <property type="component" value="Chromosome Ca1"/>
</dbReference>
<dbReference type="KEGG" id="cam:101505385"/>
<reference evidence="3 4" key="2">
    <citation type="submission" date="2025-04" db="UniProtKB">
        <authorList>
            <consortium name="RefSeq"/>
        </authorList>
    </citation>
    <scope>IDENTIFICATION</scope>
    <source>
        <tissue evidence="3 4">Etiolated seedlings</tissue>
    </source>
</reference>
<dbReference type="PaxDb" id="3827-XP_004488685.1"/>
<evidence type="ECO:0000313" key="2">
    <source>
        <dbReference type="Proteomes" id="UP000087171"/>
    </source>
</evidence>
<feature type="domain" description="F-box" evidence="1">
    <location>
        <begin position="26"/>
        <end position="74"/>
    </location>
</feature>
<dbReference type="RefSeq" id="XP_004488685.1">
    <property type="nucleotide sequence ID" value="XM_004488628.3"/>
</dbReference>
<reference evidence="2" key="1">
    <citation type="journal article" date="2013" name="Nat. Biotechnol.">
        <title>Draft genome sequence of chickpea (Cicer arietinum) provides a resource for trait improvement.</title>
        <authorList>
            <person name="Varshney R.K."/>
            <person name="Song C."/>
            <person name="Saxena R.K."/>
            <person name="Azam S."/>
            <person name="Yu S."/>
            <person name="Sharpe A.G."/>
            <person name="Cannon S."/>
            <person name="Baek J."/>
            <person name="Rosen B.D."/>
            <person name="Tar'an B."/>
            <person name="Millan T."/>
            <person name="Zhang X."/>
            <person name="Ramsay L.D."/>
            <person name="Iwata A."/>
            <person name="Wang Y."/>
            <person name="Nelson W."/>
            <person name="Farmer A.D."/>
            <person name="Gaur P.M."/>
            <person name="Soderlund C."/>
            <person name="Penmetsa R.V."/>
            <person name="Xu C."/>
            <person name="Bharti A.K."/>
            <person name="He W."/>
            <person name="Winter P."/>
            <person name="Zhao S."/>
            <person name="Hane J.K."/>
            <person name="Carrasquilla-Garcia N."/>
            <person name="Condie J.A."/>
            <person name="Upadhyaya H.D."/>
            <person name="Luo M.C."/>
            <person name="Thudi M."/>
            <person name="Gowda C.L."/>
            <person name="Singh N.P."/>
            <person name="Lichtenzveig J."/>
            <person name="Gali K.K."/>
            <person name="Rubio J."/>
            <person name="Nadarajan N."/>
            <person name="Dolezel J."/>
            <person name="Bansal K.C."/>
            <person name="Xu X."/>
            <person name="Edwards D."/>
            <person name="Zhang G."/>
            <person name="Kahl G."/>
            <person name="Gil J."/>
            <person name="Singh K.B."/>
            <person name="Datta S.K."/>
            <person name="Jackson S.A."/>
            <person name="Wang J."/>
            <person name="Cook D.R."/>
        </authorList>
    </citation>
    <scope>NUCLEOTIDE SEQUENCE [LARGE SCALE GENOMIC DNA]</scope>
    <source>
        <strain evidence="2">cv. CDC Frontier</strain>
    </source>
</reference>
<gene>
    <name evidence="3 4 5 6" type="primary">LOC101505385</name>
</gene>
<evidence type="ECO:0000313" key="4">
    <source>
        <dbReference type="RefSeq" id="XP_027190584.1"/>
    </source>
</evidence>
<dbReference type="STRING" id="3827.A0A1S2XFR7"/>
<dbReference type="GeneID" id="101505385"/>
<dbReference type="RefSeq" id="XP_027190585.1">
    <property type="nucleotide sequence ID" value="XM_027334784.1"/>
</dbReference>
<dbReference type="InterPro" id="IPR050232">
    <property type="entry name" value="FBL13/AtMIF1-like"/>
</dbReference>
<dbReference type="CDD" id="cd22160">
    <property type="entry name" value="F-box_AtFBL13-like"/>
    <property type="match status" value="1"/>
</dbReference>
<dbReference type="SMART" id="SM00579">
    <property type="entry name" value="FBD"/>
    <property type="match status" value="1"/>
</dbReference>
<dbReference type="PANTHER" id="PTHR31900:SF32">
    <property type="entry name" value="F-BOX_RNI_FBD-LIKE DOMAIN PROTEIN"/>
    <property type="match status" value="1"/>
</dbReference>
<dbReference type="Pfam" id="PF00646">
    <property type="entry name" value="F-box"/>
    <property type="match status" value="1"/>
</dbReference>
<dbReference type="InterPro" id="IPR036047">
    <property type="entry name" value="F-box-like_dom_sf"/>
</dbReference>
<sequence>MDLRVVNAFGRHVDAPSKWERFDKREDIISDLPDYIIGSILSFLPTKDAVRTSVLSKRWKNLWKFVTELSFQDRNHLPHRKFKKTHFLHFVYRILIHLSSSTIHSFSLSVYYNYDLSHINEWISLISDLRVKKICFESQIKQRNFPSNALIKCQSLEELILKNCIITFPPFISLSSLTVLKLSVVTLTCYDLNNSNEPIDLTLTFPVLRKFEIERCAWLSVKSVTLHVPLLEVVSMDCKFVRLNTEFTFCASRVTEFMYIGPFFSETIWVDAAHIVSADITIYDGSNTSLEESILFVSKLLSINAASLKLCLHEKKVLARVKRSFNDIPDFQILRHLDLDYATGDFLFDLLLKSPRLETLVLKVRGDWRLDFAVMPGCLFTLKVVKFVRFAGTPHELNFAKYVMKNALALEKITFCSSKLFGSNNCEKLREKIFSYRTWFSSAVIEFSYIT</sequence>
<dbReference type="InterPro" id="IPR001810">
    <property type="entry name" value="F-box_dom"/>
</dbReference>
<dbReference type="InterPro" id="IPR032675">
    <property type="entry name" value="LRR_dom_sf"/>
</dbReference>
<dbReference type="AlphaFoldDB" id="A0A1S2XFR7"/>
<proteinExistence type="predicted"/>
<dbReference type="Gene3D" id="3.80.10.10">
    <property type="entry name" value="Ribonuclease Inhibitor"/>
    <property type="match status" value="1"/>
</dbReference>
<dbReference type="SMART" id="SM00256">
    <property type="entry name" value="FBOX"/>
    <property type="match status" value="1"/>
</dbReference>
<evidence type="ECO:0000313" key="3">
    <source>
        <dbReference type="RefSeq" id="XP_004488685.1"/>
    </source>
</evidence>
<evidence type="ECO:0000313" key="5">
    <source>
        <dbReference type="RefSeq" id="XP_027190585.1"/>
    </source>
</evidence>
<dbReference type="OrthoDB" id="612216at2759"/>
<accession>A0A1S2XFR7</accession>
<dbReference type="SUPFAM" id="SSF81383">
    <property type="entry name" value="F-box domain"/>
    <property type="match status" value="1"/>
</dbReference>
<dbReference type="PANTHER" id="PTHR31900">
    <property type="entry name" value="F-BOX/RNI SUPERFAMILY PROTEIN-RELATED"/>
    <property type="match status" value="1"/>
</dbReference>
<evidence type="ECO:0000259" key="1">
    <source>
        <dbReference type="PROSITE" id="PS50181"/>
    </source>
</evidence>
<organism evidence="2 3">
    <name type="scientific">Cicer arietinum</name>
    <name type="common">Chickpea</name>
    <name type="synonym">Garbanzo</name>
    <dbReference type="NCBI Taxonomy" id="3827"/>
    <lineage>
        <taxon>Eukaryota</taxon>
        <taxon>Viridiplantae</taxon>
        <taxon>Streptophyta</taxon>
        <taxon>Embryophyta</taxon>
        <taxon>Tracheophyta</taxon>
        <taxon>Spermatophyta</taxon>
        <taxon>Magnoliopsida</taxon>
        <taxon>eudicotyledons</taxon>
        <taxon>Gunneridae</taxon>
        <taxon>Pentapetalae</taxon>
        <taxon>rosids</taxon>
        <taxon>fabids</taxon>
        <taxon>Fabales</taxon>
        <taxon>Fabaceae</taxon>
        <taxon>Papilionoideae</taxon>
        <taxon>50 kb inversion clade</taxon>
        <taxon>NPAAA clade</taxon>
        <taxon>Hologalegina</taxon>
        <taxon>IRL clade</taxon>
        <taxon>Cicereae</taxon>
        <taxon>Cicer</taxon>
    </lineage>
</organism>
<dbReference type="InterPro" id="IPR006566">
    <property type="entry name" value="FBD"/>
</dbReference>
<name>A0A1S2XFR7_CICAR</name>
<keyword evidence="2" id="KW-1185">Reference proteome</keyword>
<protein>
    <submittedName>
        <fullName evidence="3 4">F-box/FBD/LRR-repeat protein At4g26340-like</fullName>
    </submittedName>
</protein>
<dbReference type="RefSeq" id="XP_027190587.1">
    <property type="nucleotide sequence ID" value="XM_027334786.1"/>
</dbReference>
<dbReference type="Pfam" id="PF08387">
    <property type="entry name" value="FBD"/>
    <property type="match status" value="1"/>
</dbReference>
<dbReference type="RefSeq" id="XP_027190584.1">
    <property type="nucleotide sequence ID" value="XM_027334783.1"/>
</dbReference>
<dbReference type="PROSITE" id="PS50181">
    <property type="entry name" value="FBOX"/>
    <property type="match status" value="1"/>
</dbReference>